<reference evidence="1" key="1">
    <citation type="journal article" date="2023" name="bioRxiv">
        <title>Improved chromosome-level genome assembly for marigold (Tagetes erecta).</title>
        <authorList>
            <person name="Jiang F."/>
            <person name="Yuan L."/>
            <person name="Wang S."/>
            <person name="Wang H."/>
            <person name="Xu D."/>
            <person name="Wang A."/>
            <person name="Fan W."/>
        </authorList>
    </citation>
    <scope>NUCLEOTIDE SEQUENCE</scope>
    <source>
        <strain evidence="1">WSJ</strain>
        <tissue evidence="1">Leaf</tissue>
    </source>
</reference>
<keyword evidence="2" id="KW-1185">Reference proteome</keyword>
<evidence type="ECO:0000313" key="2">
    <source>
        <dbReference type="Proteomes" id="UP001229421"/>
    </source>
</evidence>
<dbReference type="EMBL" id="JAUHHV010000001">
    <property type="protein sequence ID" value="KAK1437059.1"/>
    <property type="molecule type" value="Genomic_DNA"/>
</dbReference>
<accession>A0AAD8P967</accession>
<sequence length="149" mass="15626">MTAPFSTPLTKKPTTACPPRRGKIKAQIFKEIAKSLASVASKAGDILGVVKKDNDRAPVVNVIWSFRFLGFVLIDPSMAAASFPAPPVKKPTTAFPARRGKIKAQIFGGIAETVVSAASRAGDFLGLKKINDDVFAPAASPDTTKASDG</sequence>
<dbReference type="PANTHER" id="PTHR37721">
    <property type="entry name" value="OS05G0464200 PROTEIN"/>
    <property type="match status" value="1"/>
</dbReference>
<proteinExistence type="predicted"/>
<dbReference type="PANTHER" id="PTHR37721:SF1">
    <property type="entry name" value="OS05G0464200 PROTEIN"/>
    <property type="match status" value="1"/>
</dbReference>
<organism evidence="1 2">
    <name type="scientific">Tagetes erecta</name>
    <name type="common">African marigold</name>
    <dbReference type="NCBI Taxonomy" id="13708"/>
    <lineage>
        <taxon>Eukaryota</taxon>
        <taxon>Viridiplantae</taxon>
        <taxon>Streptophyta</taxon>
        <taxon>Embryophyta</taxon>
        <taxon>Tracheophyta</taxon>
        <taxon>Spermatophyta</taxon>
        <taxon>Magnoliopsida</taxon>
        <taxon>eudicotyledons</taxon>
        <taxon>Gunneridae</taxon>
        <taxon>Pentapetalae</taxon>
        <taxon>asterids</taxon>
        <taxon>campanulids</taxon>
        <taxon>Asterales</taxon>
        <taxon>Asteraceae</taxon>
        <taxon>Asteroideae</taxon>
        <taxon>Heliantheae alliance</taxon>
        <taxon>Tageteae</taxon>
        <taxon>Tagetes</taxon>
    </lineage>
</organism>
<evidence type="ECO:0000313" key="1">
    <source>
        <dbReference type="EMBL" id="KAK1437059.1"/>
    </source>
</evidence>
<comment type="caution">
    <text evidence="1">The sequence shown here is derived from an EMBL/GenBank/DDBJ whole genome shotgun (WGS) entry which is preliminary data.</text>
</comment>
<gene>
    <name evidence="1" type="ORF">QVD17_02844</name>
</gene>
<dbReference type="AlphaFoldDB" id="A0AAD8P967"/>
<name>A0AAD8P967_TARER</name>
<protein>
    <submittedName>
        <fullName evidence="1">Uncharacterized protein</fullName>
    </submittedName>
</protein>
<dbReference type="Proteomes" id="UP001229421">
    <property type="component" value="Unassembled WGS sequence"/>
</dbReference>